<proteinExistence type="predicted"/>
<dbReference type="KEGG" id="smiz:4412673_02478"/>
<sequence length="300" mass="34760">MSAFNKFKERVLASYWEKHKNNELHARLANPTSANLRDYALFLVNTGMNPDDKKTFRDFFILNDDLGDLERAIAGIDIDKLKPIRYFIDRKTSKPDETIVKLLAVLIDFQPRPFKIDDWMEQDKNLQSEVTKIPLNRPSQIDGQKVPVPIKKTPEDEASTSNVKSIPSKFSKKALLWVSSGGLIAASLGYITLKDRKECMCWFKDRYIVVDCQDNNMWKQQVIALDEDKLKNFRKITRYDTLGLKDVNRIWYSKVNNEVEFFTDAGLHPEHSERGLKLASEHIIRKYAMGEDPEGNKNEE</sequence>
<name>A0AAJ4XC92_9SPHI</name>
<dbReference type="EMBL" id="LT906468">
    <property type="protein sequence ID" value="SNV51632.1"/>
    <property type="molecule type" value="Genomic_DNA"/>
</dbReference>
<organism evidence="1 2">
    <name type="scientific">Sphingobacterium mizutaii</name>
    <dbReference type="NCBI Taxonomy" id="1010"/>
    <lineage>
        <taxon>Bacteria</taxon>
        <taxon>Pseudomonadati</taxon>
        <taxon>Bacteroidota</taxon>
        <taxon>Sphingobacteriia</taxon>
        <taxon>Sphingobacteriales</taxon>
        <taxon>Sphingobacteriaceae</taxon>
        <taxon>Sphingobacterium</taxon>
    </lineage>
</organism>
<dbReference type="Proteomes" id="UP000215355">
    <property type="component" value="Chromosome 1"/>
</dbReference>
<evidence type="ECO:0000313" key="1">
    <source>
        <dbReference type="EMBL" id="SNV51632.1"/>
    </source>
</evidence>
<evidence type="ECO:0000313" key="2">
    <source>
        <dbReference type="Proteomes" id="UP000215355"/>
    </source>
</evidence>
<accession>A0AAJ4XC92</accession>
<reference evidence="1 2" key="1">
    <citation type="submission" date="2017-06" db="EMBL/GenBank/DDBJ databases">
        <authorList>
            <consortium name="Pathogen Informatics"/>
        </authorList>
    </citation>
    <scope>NUCLEOTIDE SEQUENCE [LARGE SCALE GENOMIC DNA]</scope>
    <source>
        <strain evidence="1 2">NCTC12149</strain>
    </source>
</reference>
<dbReference type="AlphaFoldDB" id="A0AAJ4XC92"/>
<gene>
    <name evidence="1" type="ORF">SAMEA4412673_02478</name>
</gene>
<dbReference type="RefSeq" id="WP_093097314.1">
    <property type="nucleotide sequence ID" value="NZ_FNGK01000001.1"/>
</dbReference>
<protein>
    <submittedName>
        <fullName evidence="1">Uncharacterized protein</fullName>
    </submittedName>
</protein>